<feature type="transmembrane region" description="Helical" evidence="1">
    <location>
        <begin position="371"/>
        <end position="396"/>
    </location>
</feature>
<feature type="transmembrane region" description="Helical" evidence="1">
    <location>
        <begin position="338"/>
        <end position="359"/>
    </location>
</feature>
<reference evidence="2 3" key="1">
    <citation type="submission" date="2016-10" db="EMBL/GenBank/DDBJ databases">
        <authorList>
            <person name="de Groot N.N."/>
        </authorList>
    </citation>
    <scope>NUCLEOTIDE SEQUENCE [LARGE SCALE GENOMIC DNA]</scope>
    <source>
        <strain evidence="2 3">CGMCC 1.6291</strain>
    </source>
</reference>
<evidence type="ECO:0000256" key="1">
    <source>
        <dbReference type="SAM" id="Phobius"/>
    </source>
</evidence>
<feature type="transmembrane region" description="Helical" evidence="1">
    <location>
        <begin position="196"/>
        <end position="216"/>
    </location>
</feature>
<evidence type="ECO:0000313" key="2">
    <source>
        <dbReference type="EMBL" id="SEP09705.1"/>
    </source>
</evidence>
<proteinExistence type="predicted"/>
<feature type="transmembrane region" description="Helical" evidence="1">
    <location>
        <begin position="259"/>
        <end position="279"/>
    </location>
</feature>
<dbReference type="EMBL" id="FOEG01000009">
    <property type="protein sequence ID" value="SEP09705.1"/>
    <property type="molecule type" value="Genomic_DNA"/>
</dbReference>
<evidence type="ECO:0000313" key="3">
    <source>
        <dbReference type="Proteomes" id="UP000199657"/>
    </source>
</evidence>
<feature type="transmembrane region" description="Helical" evidence="1">
    <location>
        <begin position="236"/>
        <end position="253"/>
    </location>
</feature>
<dbReference type="AlphaFoldDB" id="A0A1H8V2R1"/>
<dbReference type="OrthoDB" id="8523687at2"/>
<keyword evidence="3" id="KW-1185">Reference proteome</keyword>
<keyword evidence="1" id="KW-0812">Transmembrane</keyword>
<organism evidence="2 3">
    <name type="scientific">Aquisalimonas asiatica</name>
    <dbReference type="NCBI Taxonomy" id="406100"/>
    <lineage>
        <taxon>Bacteria</taxon>
        <taxon>Pseudomonadati</taxon>
        <taxon>Pseudomonadota</taxon>
        <taxon>Gammaproteobacteria</taxon>
        <taxon>Chromatiales</taxon>
        <taxon>Ectothiorhodospiraceae</taxon>
        <taxon>Aquisalimonas</taxon>
    </lineage>
</organism>
<protein>
    <submittedName>
        <fullName evidence="2">Uncharacterized protein</fullName>
    </submittedName>
</protein>
<sequence length="436" mass="46243">MSVSHPQPAARRRVAGWLLAGTALFTVVTAMTPADWRIAAGITAWAACLLMLPDIARRSRWQSGVLMTLGAGGMLWGLFQGEAIQWQRAVAANTGLISLLIGVSFLQLVAMPRRASDTTLPTGPSAYRNTQVGVQLFGSVINLSTVFIVGDRLTREQGMDRRLTILLTRSFSVAAFWSPFFASMAAALAFAPDANVGHLIATGLPLATAALLGTYLLEGRKVDHRFQGYPIRYDSLALPGLLAVTVLVVHAFYPEVSVIALITLLGPMITMAALIPRGRSGRRALKQQVEENLPGMGNELSLFLAAGVLAAGLGSVLATTGDWLPFQAFGGLEAWLTLVAMIGLAMVGVHPVISVATFGTMLEPLNPDHSLLAATFLAGWALGVCVSPLSGLTLAFQGRYGVDGTRITRWNLGYTAWMLGLCAVSLSLLAMWTAGG</sequence>
<feature type="transmembrane region" description="Helical" evidence="1">
    <location>
        <begin position="91"/>
        <end position="112"/>
    </location>
</feature>
<feature type="transmembrane region" description="Helical" evidence="1">
    <location>
        <begin position="171"/>
        <end position="190"/>
    </location>
</feature>
<dbReference type="STRING" id="406100.SAMN04488052_10993"/>
<feature type="transmembrane region" description="Helical" evidence="1">
    <location>
        <begin position="132"/>
        <end position="150"/>
    </location>
</feature>
<keyword evidence="1" id="KW-0472">Membrane</keyword>
<keyword evidence="1" id="KW-1133">Transmembrane helix</keyword>
<feature type="transmembrane region" description="Helical" evidence="1">
    <location>
        <begin position="300"/>
        <end position="318"/>
    </location>
</feature>
<dbReference type="RefSeq" id="WP_091645574.1">
    <property type="nucleotide sequence ID" value="NZ_FOEG01000009.1"/>
</dbReference>
<gene>
    <name evidence="2" type="ORF">SAMN04488052_10993</name>
</gene>
<dbReference type="Proteomes" id="UP000199657">
    <property type="component" value="Unassembled WGS sequence"/>
</dbReference>
<name>A0A1H8V2R1_9GAMM</name>
<feature type="transmembrane region" description="Helical" evidence="1">
    <location>
        <begin position="416"/>
        <end position="435"/>
    </location>
</feature>
<accession>A0A1H8V2R1</accession>